<reference evidence="3 4" key="1">
    <citation type="journal article" date="2013" name="Genome Announc.">
        <title>Draft Genome Sequence of the Moderately Halophilic Bacterium Marinobacter lipolyticus Strain SM19.</title>
        <authorList>
            <person name="Papke R.T."/>
            <person name="de la Haba R.R."/>
            <person name="Infante-Dominguez C."/>
            <person name="Perez D."/>
            <person name="Sanchez-Porro C."/>
            <person name="Lapierre P."/>
            <person name="Ventosa A."/>
        </authorList>
    </citation>
    <scope>NUCLEOTIDE SEQUENCE [LARGE SCALE GENOMIC DNA]</scope>
    <source>
        <strain evidence="3 4">SM19</strain>
    </source>
</reference>
<dbReference type="STRING" id="1318628.MARLIPOL_08964"/>
<feature type="transmembrane region" description="Helical" evidence="1">
    <location>
        <begin position="50"/>
        <end position="75"/>
    </location>
</feature>
<protein>
    <recommendedName>
        <fullName evidence="2">Urease accessory protein UreH-like transmembrane domain-containing protein</fullName>
    </recommendedName>
</protein>
<proteinExistence type="predicted"/>
<evidence type="ECO:0000256" key="1">
    <source>
        <dbReference type="SAM" id="Phobius"/>
    </source>
</evidence>
<evidence type="ECO:0000259" key="2">
    <source>
        <dbReference type="Pfam" id="PF13386"/>
    </source>
</evidence>
<dbReference type="Pfam" id="PF13386">
    <property type="entry name" value="DsbD_2"/>
    <property type="match status" value="1"/>
</dbReference>
<feature type="transmembrane region" description="Helical" evidence="1">
    <location>
        <begin position="208"/>
        <end position="227"/>
    </location>
</feature>
<feature type="transmembrane region" description="Helical" evidence="1">
    <location>
        <begin position="140"/>
        <end position="164"/>
    </location>
</feature>
<keyword evidence="1" id="KW-0472">Membrane</keyword>
<evidence type="ECO:0000313" key="3">
    <source>
        <dbReference type="EMBL" id="EON92872.1"/>
    </source>
</evidence>
<organism evidence="3 4">
    <name type="scientific">Marinobacter lipolyticus SM19</name>
    <dbReference type="NCBI Taxonomy" id="1318628"/>
    <lineage>
        <taxon>Bacteria</taxon>
        <taxon>Pseudomonadati</taxon>
        <taxon>Pseudomonadota</taxon>
        <taxon>Gammaproteobacteria</taxon>
        <taxon>Pseudomonadales</taxon>
        <taxon>Marinobacteraceae</taxon>
        <taxon>Marinobacter</taxon>
    </lineage>
</organism>
<dbReference type="PANTHER" id="PTHR42208">
    <property type="entry name" value="HEAVY METAL TRANSPORTER-RELATED"/>
    <property type="match status" value="1"/>
</dbReference>
<dbReference type="AlphaFoldDB" id="R8B2Q7"/>
<feature type="transmembrane region" description="Helical" evidence="1">
    <location>
        <begin position="87"/>
        <end position="107"/>
    </location>
</feature>
<feature type="transmembrane region" description="Helical" evidence="1">
    <location>
        <begin position="176"/>
        <end position="196"/>
    </location>
</feature>
<dbReference type="Proteomes" id="UP000016540">
    <property type="component" value="Unassembled WGS sequence"/>
</dbReference>
<dbReference type="eggNOG" id="COG2836">
    <property type="taxonomic scope" value="Bacteria"/>
</dbReference>
<gene>
    <name evidence="3" type="ORF">MARLIPOL_08964</name>
</gene>
<dbReference type="InterPro" id="IPR039447">
    <property type="entry name" value="UreH-like_TM_dom"/>
</dbReference>
<dbReference type="RefSeq" id="WP_012137794.1">
    <property type="nucleotide sequence ID" value="NZ_KE007317.1"/>
</dbReference>
<dbReference type="PANTHER" id="PTHR42208:SF1">
    <property type="entry name" value="HEAVY METAL TRANSPORTER"/>
    <property type="match status" value="1"/>
</dbReference>
<sequence length="233" mass="24938">MTEGLYLSYPSAFLIGLLGSTHCLAMCGGISASLSLALPVGRGFRLRQTLMLLAFNGGRIGSYTVIATLIALLTTSAADQWAQLAPVLRSIAGILLILMGLSMGQWWQGIRYIERVGAPVWKVLSPLTRRFLPVHHAWQALALGSLWGWLPCGLIYSTLGWAALQPSVGSAATTMVFFGLGTLPSMLATGYAATWIKKLQGQQQIRQLTGVLLIGFGIWTLPLGMVLRSGHGG</sequence>
<dbReference type="HOGENOM" id="CLU_032635_0_0_6"/>
<dbReference type="PATRIC" id="fig|1318628.3.peg.1794"/>
<evidence type="ECO:0000313" key="4">
    <source>
        <dbReference type="Proteomes" id="UP000016540"/>
    </source>
</evidence>
<name>R8B2Q7_9GAMM</name>
<keyword evidence="1" id="KW-1133">Transmembrane helix</keyword>
<keyword evidence="1" id="KW-0812">Transmembrane</keyword>
<accession>R8B2Q7</accession>
<dbReference type="OrthoDB" id="9798690at2"/>
<comment type="caution">
    <text evidence="3">The sequence shown here is derived from an EMBL/GenBank/DDBJ whole genome shotgun (WGS) entry which is preliminary data.</text>
</comment>
<dbReference type="EMBL" id="ASAD01000010">
    <property type="protein sequence ID" value="EON92872.1"/>
    <property type="molecule type" value="Genomic_DNA"/>
</dbReference>
<keyword evidence="4" id="KW-1185">Reference proteome</keyword>
<feature type="domain" description="Urease accessory protein UreH-like transmembrane" evidence="2">
    <location>
        <begin position="12"/>
        <end position="219"/>
    </location>
</feature>
<feature type="transmembrane region" description="Helical" evidence="1">
    <location>
        <begin position="12"/>
        <end position="38"/>
    </location>
</feature>